<evidence type="ECO:0000313" key="4">
    <source>
        <dbReference type="Proteomes" id="UP000199205"/>
    </source>
</evidence>
<dbReference type="GO" id="GO:0007165">
    <property type="term" value="P:signal transduction"/>
    <property type="evidence" value="ECO:0007669"/>
    <property type="project" value="TreeGrafter"/>
</dbReference>
<accession>A0A1C3XHI4</accession>
<keyword evidence="2" id="KW-0479">Metal-binding</keyword>
<dbReference type="Gene3D" id="3.40.190.80">
    <property type="match status" value="1"/>
</dbReference>
<dbReference type="SUPFAM" id="SSF56655">
    <property type="entry name" value="Carbohydrate phosphatase"/>
    <property type="match status" value="1"/>
</dbReference>
<dbReference type="PANTHER" id="PTHR20854:SF4">
    <property type="entry name" value="INOSITOL-1-MONOPHOSPHATASE-RELATED"/>
    <property type="match status" value="1"/>
</dbReference>
<comment type="similarity">
    <text evidence="1">Belongs to the inositol monophosphatase superfamily.</text>
</comment>
<reference evidence="3 4" key="1">
    <citation type="submission" date="2016-08" db="EMBL/GenBank/DDBJ databases">
        <authorList>
            <person name="Seilhamer J.J."/>
        </authorList>
    </citation>
    <scope>NUCLEOTIDE SEQUENCE [LARGE SCALE GENOMIC DNA]</scope>
    <source>
        <strain evidence="3 4">P1-7</strain>
    </source>
</reference>
<keyword evidence="2" id="KW-0460">Magnesium</keyword>
<protein>
    <submittedName>
        <fullName evidence="3">Fructose-1,6-bisphosphatase</fullName>
    </submittedName>
</protein>
<dbReference type="Gene3D" id="3.30.540.10">
    <property type="entry name" value="Fructose-1,6-Bisphosphatase, subunit A, domain 1"/>
    <property type="match status" value="1"/>
</dbReference>
<name>A0A1C3XHI4_9HYPH</name>
<evidence type="ECO:0000256" key="2">
    <source>
        <dbReference type="PIRSR" id="PIRSR600760-2"/>
    </source>
</evidence>
<dbReference type="RefSeq" id="WP_037197857.1">
    <property type="nucleotide sequence ID" value="NZ_FMAF01000042.1"/>
</dbReference>
<feature type="binding site" evidence="2">
    <location>
        <position position="91"/>
    </location>
    <ligand>
        <name>Mg(2+)</name>
        <dbReference type="ChEBI" id="CHEBI:18420"/>
        <label>1</label>
        <note>catalytic</note>
    </ligand>
</feature>
<dbReference type="GO" id="GO:0008934">
    <property type="term" value="F:inositol monophosphate 1-phosphatase activity"/>
    <property type="evidence" value="ECO:0007669"/>
    <property type="project" value="TreeGrafter"/>
</dbReference>
<dbReference type="Proteomes" id="UP000199205">
    <property type="component" value="Unassembled WGS sequence"/>
</dbReference>
<organism evidence="3 4">
    <name type="scientific">Rhizobium lusitanum</name>
    <dbReference type="NCBI Taxonomy" id="293958"/>
    <lineage>
        <taxon>Bacteria</taxon>
        <taxon>Pseudomonadati</taxon>
        <taxon>Pseudomonadota</taxon>
        <taxon>Alphaproteobacteria</taxon>
        <taxon>Hyphomicrobiales</taxon>
        <taxon>Rhizobiaceae</taxon>
        <taxon>Rhizobium/Agrobacterium group</taxon>
        <taxon>Rhizobium</taxon>
    </lineage>
</organism>
<dbReference type="Pfam" id="PF00459">
    <property type="entry name" value="Inositol_P"/>
    <property type="match status" value="1"/>
</dbReference>
<dbReference type="AlphaFoldDB" id="A0A1C3XHI4"/>
<dbReference type="OrthoDB" id="9785695at2"/>
<gene>
    <name evidence="3" type="ORF">GA0061101_14227</name>
</gene>
<feature type="binding site" evidence="2">
    <location>
        <position position="217"/>
    </location>
    <ligand>
        <name>Mg(2+)</name>
        <dbReference type="ChEBI" id="CHEBI:18420"/>
        <label>1</label>
        <note>catalytic</note>
    </ligand>
</feature>
<proteinExistence type="inferred from homology"/>
<dbReference type="PRINTS" id="PR00377">
    <property type="entry name" value="IMPHPHTASES"/>
</dbReference>
<feature type="binding site" evidence="2">
    <location>
        <position position="94"/>
    </location>
    <ligand>
        <name>Mg(2+)</name>
        <dbReference type="ChEBI" id="CHEBI:18420"/>
        <label>1</label>
        <note>catalytic</note>
    </ligand>
</feature>
<evidence type="ECO:0000256" key="1">
    <source>
        <dbReference type="ARBA" id="ARBA00009759"/>
    </source>
</evidence>
<feature type="binding site" evidence="2">
    <location>
        <position position="69"/>
    </location>
    <ligand>
        <name>Mg(2+)</name>
        <dbReference type="ChEBI" id="CHEBI:18420"/>
        <label>1</label>
        <note>catalytic</note>
    </ligand>
</feature>
<dbReference type="InterPro" id="IPR000760">
    <property type="entry name" value="Inositol_monophosphatase-like"/>
</dbReference>
<evidence type="ECO:0000313" key="3">
    <source>
        <dbReference type="EMBL" id="SCB51732.1"/>
    </source>
</evidence>
<dbReference type="GO" id="GO:0046872">
    <property type="term" value="F:metal ion binding"/>
    <property type="evidence" value="ECO:0007669"/>
    <property type="project" value="UniProtKB-KW"/>
</dbReference>
<sequence length="272" mass="29458">MEAYLVDAVTAIIDEAAAAAILPRFNRLHTTEIEEKTPGEVVTTADRDAEWIISRQLAGLVPGSRVVGEEAAAQNPSVLDQLDEGDVWLVDPLDGTANFVAGSPDFAVMVAFLRNGLTMASWMLAPLSHRLAIAVRGQGATLNGDRVKVTSAPQTLSKCRGAVLTRFLPEEMKNSLFAGKDEFAELLPGRRCSGIDYPSLVAGEQDFLMFWRLLPWDHAPGVLFAEEAGGVVARLDGSKYLPGDQQPGLLIARDPEVWRSVHRLLTGQASLR</sequence>
<comment type="cofactor">
    <cofactor evidence="2">
        <name>Mg(2+)</name>
        <dbReference type="ChEBI" id="CHEBI:18420"/>
    </cofactor>
</comment>
<dbReference type="EMBL" id="FMAF01000042">
    <property type="protein sequence ID" value="SCB51732.1"/>
    <property type="molecule type" value="Genomic_DNA"/>
</dbReference>
<feature type="binding site" evidence="2">
    <location>
        <position position="93"/>
    </location>
    <ligand>
        <name>Mg(2+)</name>
        <dbReference type="ChEBI" id="CHEBI:18420"/>
        <label>2</label>
    </ligand>
</feature>
<dbReference type="PANTHER" id="PTHR20854">
    <property type="entry name" value="INOSITOL MONOPHOSPHATASE"/>
    <property type="match status" value="1"/>
</dbReference>
<dbReference type="GO" id="GO:0006020">
    <property type="term" value="P:inositol metabolic process"/>
    <property type="evidence" value="ECO:0007669"/>
    <property type="project" value="TreeGrafter"/>
</dbReference>